<evidence type="ECO:0008006" key="2">
    <source>
        <dbReference type="Google" id="ProtNLM"/>
    </source>
</evidence>
<organism evidence="1">
    <name type="scientific">marine metagenome</name>
    <dbReference type="NCBI Taxonomy" id="408172"/>
    <lineage>
        <taxon>unclassified sequences</taxon>
        <taxon>metagenomes</taxon>
        <taxon>ecological metagenomes</taxon>
    </lineage>
</organism>
<dbReference type="PANTHER" id="PTHR22946">
    <property type="entry name" value="DIENELACTONE HYDROLASE DOMAIN-CONTAINING PROTEIN-RELATED"/>
    <property type="match status" value="1"/>
</dbReference>
<sequence>MRQSGTNALPHRHLVSNHTIARTPLNDYGSLEQTIRGIRQHRPLDLSAERWLRAHPGGAFGDWRRHAHRCLLEGLHYDPGPLDLRAETLDCCQQDGFSLERVAFNTTPWNRLEGFFLLPDEPARPLPGLVVFHAWGGPMLFGRERIVDTGRDHPLLAAHRATYYSGRYLAQVFARRGYAVIVIDAHHFGARAPRGLEGIPDEYDPFELTVDEYETLDARVR</sequence>
<dbReference type="EMBL" id="UINC01143164">
    <property type="protein sequence ID" value="SVD31927.1"/>
    <property type="molecule type" value="Genomic_DNA"/>
</dbReference>
<dbReference type="Gene3D" id="3.40.50.1820">
    <property type="entry name" value="alpha/beta hydrolase"/>
    <property type="match status" value="1"/>
</dbReference>
<feature type="non-terminal residue" evidence="1">
    <location>
        <position position="221"/>
    </location>
</feature>
<protein>
    <recommendedName>
        <fullName evidence="2">Acetyl xylan esterase domain-containing protein</fullName>
    </recommendedName>
</protein>
<gene>
    <name evidence="1" type="ORF">METZ01_LOCUS384781</name>
</gene>
<dbReference type="AlphaFoldDB" id="A0A382UD17"/>
<dbReference type="InterPro" id="IPR029058">
    <property type="entry name" value="AB_hydrolase_fold"/>
</dbReference>
<dbReference type="InterPro" id="IPR050261">
    <property type="entry name" value="FrsA_esterase"/>
</dbReference>
<evidence type="ECO:0000313" key="1">
    <source>
        <dbReference type="EMBL" id="SVD31927.1"/>
    </source>
</evidence>
<name>A0A382UD17_9ZZZZ</name>
<accession>A0A382UD17</accession>
<reference evidence="1" key="1">
    <citation type="submission" date="2018-05" db="EMBL/GenBank/DDBJ databases">
        <authorList>
            <person name="Lanie J.A."/>
            <person name="Ng W.-L."/>
            <person name="Kazmierczak K.M."/>
            <person name="Andrzejewski T.M."/>
            <person name="Davidsen T.M."/>
            <person name="Wayne K.J."/>
            <person name="Tettelin H."/>
            <person name="Glass J.I."/>
            <person name="Rusch D."/>
            <person name="Podicherti R."/>
            <person name="Tsui H.-C.T."/>
            <person name="Winkler M.E."/>
        </authorList>
    </citation>
    <scope>NUCLEOTIDE SEQUENCE</scope>
</reference>
<dbReference type="SUPFAM" id="SSF53474">
    <property type="entry name" value="alpha/beta-Hydrolases"/>
    <property type="match status" value="1"/>
</dbReference>
<proteinExistence type="predicted"/>